<dbReference type="FunCoup" id="H2APR9">
    <property type="interactions" value="62"/>
</dbReference>
<dbReference type="PANTHER" id="PTHR12436">
    <property type="entry name" value="80 KDA MCM3-ASSOCIATED PROTEIN"/>
    <property type="match status" value="1"/>
</dbReference>
<dbReference type="GO" id="GO:0000398">
    <property type="term" value="P:mRNA splicing, via spliceosome"/>
    <property type="evidence" value="ECO:0007669"/>
    <property type="project" value="EnsemblFungi"/>
</dbReference>
<evidence type="ECO:0000256" key="1">
    <source>
        <dbReference type="SAM" id="MobiDB-lite"/>
    </source>
</evidence>
<dbReference type="GeneID" id="13882593"/>
<feature type="compositionally biased region" description="Polar residues" evidence="1">
    <location>
        <begin position="18"/>
        <end position="32"/>
    </location>
</feature>
<dbReference type="Pfam" id="PF03399">
    <property type="entry name" value="SAC3_GANP"/>
    <property type="match status" value="1"/>
</dbReference>
<dbReference type="KEGG" id="kaf:KAFR_0B00700"/>
<dbReference type="Gene3D" id="1.25.40.990">
    <property type="match status" value="1"/>
</dbReference>
<keyword evidence="4" id="KW-1185">Reference proteome</keyword>
<protein>
    <recommendedName>
        <fullName evidence="2">PCI domain-containing protein</fullName>
    </recommendedName>
</protein>
<dbReference type="GO" id="GO:0000791">
    <property type="term" value="C:euchromatin"/>
    <property type="evidence" value="ECO:0007669"/>
    <property type="project" value="EnsemblFungi"/>
</dbReference>
<dbReference type="STRING" id="1071382.H2APR9"/>
<sequence length="437" mass="50679">MKPYNQVTPFALGKRKQSNNSSQHATNQESSIPMANMTQQNAFPQMVIPPPDFMPLIPPNSSSQLLFGGNMVQPKTSGILTKRPKIGNVEKWSMKSMSTTPDDFLEEERRRRRAARFGNNDTNVPRKKNTYDTIQDEEDFSDLNAISTKSHKFDKNIHIVGTCQNLEKSYLRLTSEPNPELVRPLNILKQAFTFVLNRYQKEHSYAYFCDQFKSIRQDLRVQMIENNFTIKVYQTHARVALENNDLGEFNQCQSRLLYLYETPTFISKKKRNAEEFTVYLILYYLLTDNANGITSLKLQLSLNEKTTLKSKNVQLAFNMATAKLTGNYHQFMKIYSTINGPAINIIDAFIEKERLKALDTICKSYMQLNLDFLWKELHFKNLLELITFLRSKNLLNYIVTKNEGMEDEFKYLGTKACRPIVSQLYLKSKKVDIKGQK</sequence>
<feature type="region of interest" description="Disordered" evidence="1">
    <location>
        <begin position="1"/>
        <end position="32"/>
    </location>
</feature>
<dbReference type="AlphaFoldDB" id="H2APR9"/>
<dbReference type="InterPro" id="IPR000717">
    <property type="entry name" value="PCI_dom"/>
</dbReference>
<evidence type="ECO:0000313" key="3">
    <source>
        <dbReference type="EMBL" id="CCF56369.1"/>
    </source>
</evidence>
<proteinExistence type="predicted"/>
<accession>H2APR9</accession>
<dbReference type="EMBL" id="HE650822">
    <property type="protein sequence ID" value="CCF56369.1"/>
    <property type="molecule type" value="Genomic_DNA"/>
</dbReference>
<dbReference type="GO" id="GO:0005634">
    <property type="term" value="C:nucleus"/>
    <property type="evidence" value="ECO:0007669"/>
    <property type="project" value="TreeGrafter"/>
</dbReference>
<feature type="domain" description="PCI" evidence="2">
    <location>
        <begin position="245"/>
        <end position="425"/>
    </location>
</feature>
<dbReference type="InterPro" id="IPR045107">
    <property type="entry name" value="SAC3/GANP/THP3"/>
</dbReference>
<gene>
    <name evidence="3" type="primary">KAFR0B00700</name>
    <name evidence="3" type="ORF">KAFR_0B00700</name>
</gene>
<dbReference type="OrthoDB" id="199574at2759"/>
<name>H2APR9_KAZAF</name>
<dbReference type="InterPro" id="IPR005062">
    <property type="entry name" value="SAC3/GANP/THP3_conserved"/>
</dbReference>
<evidence type="ECO:0000259" key="2">
    <source>
        <dbReference type="PROSITE" id="PS50250"/>
    </source>
</evidence>
<dbReference type="eggNOG" id="KOG1861">
    <property type="taxonomic scope" value="Eukaryota"/>
</dbReference>
<evidence type="ECO:0000313" key="4">
    <source>
        <dbReference type="Proteomes" id="UP000005220"/>
    </source>
</evidence>
<organism evidence="3 4">
    <name type="scientific">Kazachstania africana (strain ATCC 22294 / BCRC 22015 / CBS 2517 / CECT 1963 / NBRC 1671 / NRRL Y-8276)</name>
    <name type="common">Yeast</name>
    <name type="synonym">Kluyveromyces africanus</name>
    <dbReference type="NCBI Taxonomy" id="1071382"/>
    <lineage>
        <taxon>Eukaryota</taxon>
        <taxon>Fungi</taxon>
        <taxon>Dikarya</taxon>
        <taxon>Ascomycota</taxon>
        <taxon>Saccharomycotina</taxon>
        <taxon>Saccharomycetes</taxon>
        <taxon>Saccharomycetales</taxon>
        <taxon>Saccharomycetaceae</taxon>
        <taxon>Kazachstania</taxon>
    </lineage>
</organism>
<dbReference type="InParanoid" id="H2APR9"/>
<dbReference type="RefSeq" id="XP_003955504.1">
    <property type="nucleotide sequence ID" value="XM_003955455.1"/>
</dbReference>
<dbReference type="PROSITE" id="PS50250">
    <property type="entry name" value="PCI"/>
    <property type="match status" value="1"/>
</dbReference>
<dbReference type="Proteomes" id="UP000005220">
    <property type="component" value="Chromosome 2"/>
</dbReference>
<dbReference type="PANTHER" id="PTHR12436:SF4">
    <property type="entry name" value="LEUKOCYTE RECEPTOR CLUSTER MEMBER 8"/>
    <property type="match status" value="1"/>
</dbReference>
<reference evidence="3 4" key="1">
    <citation type="journal article" date="2011" name="Proc. Natl. Acad. Sci. U.S.A.">
        <title>Evolutionary erosion of yeast sex chromosomes by mating-type switching accidents.</title>
        <authorList>
            <person name="Gordon J.L."/>
            <person name="Armisen D."/>
            <person name="Proux-Wera E."/>
            <person name="Oheigeartaigh S.S."/>
            <person name="Byrne K.P."/>
            <person name="Wolfe K.H."/>
        </authorList>
    </citation>
    <scope>NUCLEOTIDE SEQUENCE [LARGE SCALE GENOMIC DNA]</scope>
    <source>
        <strain evidence="4">ATCC 22294 / BCRC 22015 / CBS 2517 / CECT 1963 / NBRC 1671 / NRRL Y-8276</strain>
    </source>
</reference>
<dbReference type="HOGENOM" id="CLU_015513_4_2_1"/>